<feature type="compositionally biased region" description="Polar residues" evidence="1">
    <location>
        <begin position="20"/>
        <end position="37"/>
    </location>
</feature>
<evidence type="ECO:0000313" key="3">
    <source>
        <dbReference type="Proteomes" id="UP001634394"/>
    </source>
</evidence>
<dbReference type="EMBL" id="JBJQND010000019">
    <property type="protein sequence ID" value="KAL3831679.1"/>
    <property type="molecule type" value="Genomic_DNA"/>
</dbReference>
<evidence type="ECO:0008006" key="4">
    <source>
        <dbReference type="Google" id="ProtNLM"/>
    </source>
</evidence>
<feature type="region of interest" description="Disordered" evidence="1">
    <location>
        <begin position="1"/>
        <end position="66"/>
    </location>
</feature>
<gene>
    <name evidence="2" type="ORF">ACJMK2_023402</name>
</gene>
<keyword evidence="3" id="KW-1185">Reference proteome</keyword>
<dbReference type="PANTHER" id="PTHR19963:SF30">
    <property type="entry name" value="ENDONUCLEASE_EXONUCLEASE_PHOSPHATASE DOMAIN-CONTAINING PROTEIN"/>
    <property type="match status" value="1"/>
</dbReference>
<dbReference type="Proteomes" id="UP001634394">
    <property type="component" value="Unassembled WGS sequence"/>
</dbReference>
<feature type="compositionally biased region" description="Polar residues" evidence="1">
    <location>
        <begin position="54"/>
        <end position="66"/>
    </location>
</feature>
<evidence type="ECO:0000313" key="2">
    <source>
        <dbReference type="EMBL" id="KAL3831679.1"/>
    </source>
</evidence>
<dbReference type="InterPro" id="IPR036875">
    <property type="entry name" value="Znf_CCHC_sf"/>
</dbReference>
<accession>A0ABD3T438</accession>
<name>A0ABD3T438_SINWO</name>
<dbReference type="PANTHER" id="PTHR19963">
    <property type="entry name" value="CCHC-TYPE DOMAIN-CONTAINING PROTEIN"/>
    <property type="match status" value="1"/>
</dbReference>
<proteinExistence type="predicted"/>
<feature type="compositionally biased region" description="Polar residues" evidence="1">
    <location>
        <begin position="84"/>
        <end position="97"/>
    </location>
</feature>
<feature type="compositionally biased region" description="Basic and acidic residues" evidence="1">
    <location>
        <begin position="113"/>
        <end position="125"/>
    </location>
</feature>
<sequence length="447" mass="51591">MEAHDSTLETIGIQEPQLPPSQRASSTHTILNATPSGEVQFRISNGGEIEKDSQCTASESSSRSTFRNYLPHLQLCDGRDGNRAFSTSSPNETSGHANINRPADPFQYTRSSLNEDRPRSNDLHEFMLPQSRRQPRFVSDRNNHGEPVLPMSYGNLYRRNDSNYHKPATYDGSTHWQDYLVHFELVAEINQWDDHQKALELATSLRGAAQGVLSDLHPDMRRNYRSLVNALASRFEPENQSELYRAQIKSRLRKRGEPLTELAQDIKRLVRLAYPTAPLQVREQLARDCFIDSLNDSELEWVVFQAKSQTVDDALRVGHEYEAFQKGRHGRLTIKHGVRMQREVLNKENNMSMDKDEKSDKKDDMLREILKRIEQLENQNKSNKNPNKNKHNSNMKCAYCGILGHWESKCFKRLDDEEKLEQNRMTTNTKSQMKYINSNVKVPGNEY</sequence>
<dbReference type="SUPFAM" id="SSF57756">
    <property type="entry name" value="Retrovirus zinc finger-like domains"/>
    <property type="match status" value="1"/>
</dbReference>
<protein>
    <recommendedName>
        <fullName evidence="4">CCHC-type domain-containing protein</fullName>
    </recommendedName>
</protein>
<comment type="caution">
    <text evidence="2">The sequence shown here is derived from an EMBL/GenBank/DDBJ whole genome shotgun (WGS) entry which is preliminary data.</text>
</comment>
<feature type="region of interest" description="Disordered" evidence="1">
    <location>
        <begin position="78"/>
        <end position="146"/>
    </location>
</feature>
<organism evidence="2 3">
    <name type="scientific">Sinanodonta woodiana</name>
    <name type="common">Chinese pond mussel</name>
    <name type="synonym">Anodonta woodiana</name>
    <dbReference type="NCBI Taxonomy" id="1069815"/>
    <lineage>
        <taxon>Eukaryota</taxon>
        <taxon>Metazoa</taxon>
        <taxon>Spiralia</taxon>
        <taxon>Lophotrochozoa</taxon>
        <taxon>Mollusca</taxon>
        <taxon>Bivalvia</taxon>
        <taxon>Autobranchia</taxon>
        <taxon>Heteroconchia</taxon>
        <taxon>Palaeoheterodonta</taxon>
        <taxon>Unionida</taxon>
        <taxon>Unionoidea</taxon>
        <taxon>Unionidae</taxon>
        <taxon>Unioninae</taxon>
        <taxon>Sinanodonta</taxon>
    </lineage>
</organism>
<reference evidence="2 3" key="1">
    <citation type="submission" date="2024-11" db="EMBL/GenBank/DDBJ databases">
        <title>Chromosome-level genome assembly of the freshwater bivalve Anodonta woodiana.</title>
        <authorList>
            <person name="Chen X."/>
        </authorList>
    </citation>
    <scope>NUCLEOTIDE SEQUENCE [LARGE SCALE GENOMIC DNA]</scope>
    <source>
        <strain evidence="2">MN2024</strain>
        <tissue evidence="2">Gills</tissue>
    </source>
</reference>
<dbReference type="AlphaFoldDB" id="A0ABD3T438"/>
<evidence type="ECO:0000256" key="1">
    <source>
        <dbReference type="SAM" id="MobiDB-lite"/>
    </source>
</evidence>